<dbReference type="Proteomes" id="UP000244005">
    <property type="component" value="Unassembled WGS sequence"/>
</dbReference>
<reference evidence="6" key="1">
    <citation type="journal article" date="2017" name="Cell">
        <title>Insights into land plant evolution garnered from the Marchantia polymorpha genome.</title>
        <authorList>
            <person name="Bowman J.L."/>
            <person name="Kohchi T."/>
            <person name="Yamato K.T."/>
            <person name="Jenkins J."/>
            <person name="Shu S."/>
            <person name="Ishizaki K."/>
            <person name="Yamaoka S."/>
            <person name="Nishihama R."/>
            <person name="Nakamura Y."/>
            <person name="Berger F."/>
            <person name="Adam C."/>
            <person name="Aki S.S."/>
            <person name="Althoff F."/>
            <person name="Araki T."/>
            <person name="Arteaga-Vazquez M.A."/>
            <person name="Balasubrmanian S."/>
            <person name="Barry K."/>
            <person name="Bauer D."/>
            <person name="Boehm C.R."/>
            <person name="Briginshaw L."/>
            <person name="Caballero-Perez J."/>
            <person name="Catarino B."/>
            <person name="Chen F."/>
            <person name="Chiyoda S."/>
            <person name="Chovatia M."/>
            <person name="Davies K.M."/>
            <person name="Delmans M."/>
            <person name="Demura T."/>
            <person name="Dierschke T."/>
            <person name="Dolan L."/>
            <person name="Dorantes-Acosta A.E."/>
            <person name="Eklund D.M."/>
            <person name="Florent S.N."/>
            <person name="Flores-Sandoval E."/>
            <person name="Fujiyama A."/>
            <person name="Fukuzawa H."/>
            <person name="Galik B."/>
            <person name="Grimanelli D."/>
            <person name="Grimwood J."/>
            <person name="Grossniklaus U."/>
            <person name="Hamada T."/>
            <person name="Haseloff J."/>
            <person name="Hetherington A.J."/>
            <person name="Higo A."/>
            <person name="Hirakawa Y."/>
            <person name="Hundley H.N."/>
            <person name="Ikeda Y."/>
            <person name="Inoue K."/>
            <person name="Inoue S.I."/>
            <person name="Ishida S."/>
            <person name="Jia Q."/>
            <person name="Kakita M."/>
            <person name="Kanazawa T."/>
            <person name="Kawai Y."/>
            <person name="Kawashima T."/>
            <person name="Kennedy M."/>
            <person name="Kinose K."/>
            <person name="Kinoshita T."/>
            <person name="Kohara Y."/>
            <person name="Koide E."/>
            <person name="Komatsu K."/>
            <person name="Kopischke S."/>
            <person name="Kubo M."/>
            <person name="Kyozuka J."/>
            <person name="Lagercrantz U."/>
            <person name="Lin S.S."/>
            <person name="Lindquist E."/>
            <person name="Lipzen A.M."/>
            <person name="Lu C.W."/>
            <person name="De Luna E."/>
            <person name="Martienssen R.A."/>
            <person name="Minamino N."/>
            <person name="Mizutani M."/>
            <person name="Mizutani M."/>
            <person name="Mochizuki N."/>
            <person name="Monte I."/>
            <person name="Mosher R."/>
            <person name="Nagasaki H."/>
            <person name="Nakagami H."/>
            <person name="Naramoto S."/>
            <person name="Nishitani K."/>
            <person name="Ohtani M."/>
            <person name="Okamoto T."/>
            <person name="Okumura M."/>
            <person name="Phillips J."/>
            <person name="Pollak B."/>
            <person name="Reinders A."/>
            <person name="Rovekamp M."/>
            <person name="Sano R."/>
            <person name="Sawa S."/>
            <person name="Schmid M.W."/>
            <person name="Shirakawa M."/>
            <person name="Solano R."/>
            <person name="Spunde A."/>
            <person name="Suetsugu N."/>
            <person name="Sugano S."/>
            <person name="Sugiyama A."/>
            <person name="Sun R."/>
            <person name="Suzuki Y."/>
            <person name="Takenaka M."/>
            <person name="Takezawa D."/>
            <person name="Tomogane H."/>
            <person name="Tsuzuki M."/>
            <person name="Ueda T."/>
            <person name="Umeda M."/>
            <person name="Ward J.M."/>
            <person name="Watanabe Y."/>
            <person name="Yazaki K."/>
            <person name="Yokoyama R."/>
            <person name="Yoshitake Y."/>
            <person name="Yotsui I."/>
            <person name="Zachgo S."/>
            <person name="Schmutz J."/>
        </authorList>
    </citation>
    <scope>NUCLEOTIDE SEQUENCE [LARGE SCALE GENOMIC DNA]</scope>
    <source>
        <strain evidence="6">Tak-1</strain>
    </source>
</reference>
<protein>
    <recommendedName>
        <fullName evidence="2">FAD-dependent oxidoreductase domain-containing protein 1</fullName>
    </recommendedName>
</protein>
<dbReference type="GO" id="GO:0016491">
    <property type="term" value="F:oxidoreductase activity"/>
    <property type="evidence" value="ECO:0007669"/>
    <property type="project" value="UniProtKB-KW"/>
</dbReference>
<accession>A0A2R6XEE2</accession>
<evidence type="ECO:0000313" key="5">
    <source>
        <dbReference type="EMBL" id="PTQ44474.1"/>
    </source>
</evidence>
<dbReference type="InterPro" id="IPR006076">
    <property type="entry name" value="FAD-dep_OxRdtase"/>
</dbReference>
<dbReference type="OMA" id="GCGTLWL"/>
<dbReference type="OrthoDB" id="498204at2759"/>
<dbReference type="InterPro" id="IPR036188">
    <property type="entry name" value="FAD/NAD-bd_sf"/>
</dbReference>
<gene>
    <name evidence="5" type="ORF">MARPO_0020s0122</name>
</gene>
<dbReference type="SUPFAM" id="SSF54373">
    <property type="entry name" value="FAD-linked reductases, C-terminal domain"/>
    <property type="match status" value="1"/>
</dbReference>
<evidence type="ECO:0000313" key="6">
    <source>
        <dbReference type="Proteomes" id="UP000244005"/>
    </source>
</evidence>
<name>A0A2R6XEE2_MARPO</name>
<sequence length="472" mass="50991">MECLLTSGVGSACLRPGAGVGVSAQGQWRRAFFGSDREVKLRKCWSERRARRFATSASVVEYDVVIVGAGVIGVATAHHILTTTPLSVALVDAREPCAGATGAGQGYIWMTHRKPGTPGWHLAKRSKALWETFAMEVEDSGLNPTEALGWRKTGSLLVASTDEQAKYLQNWAQVLSEAGAATDFLTHLEAVNMEPALATGCLTAAALCHDDLQIDARLTIDTLLQRVRDFESRGRYKELFQSPVQHFIRSSREGRLIGVEIPEGKVFGKSAVVIATGAWSSLLMKTATTEWGMSLVPPMKPRKGHLLVIEGTHDIQLKSGIMECEYLSYNSQSSKSTEATTEPGPSIVMTATLDPNGNLLLGSYREFAGFNIDVQDEVIEKMVERAARFLPGVSNMEGRVRTGLRPYINDGRPMIGPVDDVPGLIFATGHEGSGLCLSLATAEMVTNIIQDVKGPVESAPFLPNGRLSSSTM</sequence>
<keyword evidence="1" id="KW-0560">Oxidoreductase</keyword>
<comment type="function">
    <text evidence="3">Required for the assembly of the mitochondrial membrane respiratory chain NADH dehydrogenase (Complex I). Involved in mid-late stages of complex I assembly.</text>
</comment>
<evidence type="ECO:0000256" key="1">
    <source>
        <dbReference type="ARBA" id="ARBA00023002"/>
    </source>
</evidence>
<proteinExistence type="predicted"/>
<dbReference type="Gene3D" id="3.30.9.10">
    <property type="entry name" value="D-Amino Acid Oxidase, subunit A, domain 2"/>
    <property type="match status" value="1"/>
</dbReference>
<dbReference type="PANTHER" id="PTHR13847:SF287">
    <property type="entry name" value="FAD-DEPENDENT OXIDOREDUCTASE DOMAIN-CONTAINING PROTEIN 1"/>
    <property type="match status" value="1"/>
</dbReference>
<dbReference type="EMBL" id="KZ772692">
    <property type="protein sequence ID" value="PTQ44474.1"/>
    <property type="molecule type" value="Genomic_DNA"/>
</dbReference>
<dbReference type="PANTHER" id="PTHR13847">
    <property type="entry name" value="SARCOSINE DEHYDROGENASE-RELATED"/>
    <property type="match status" value="1"/>
</dbReference>
<dbReference type="Gene3D" id="3.50.50.60">
    <property type="entry name" value="FAD/NAD(P)-binding domain"/>
    <property type="match status" value="1"/>
</dbReference>
<dbReference type="AlphaFoldDB" id="A0A2R6XEE2"/>
<evidence type="ECO:0000259" key="4">
    <source>
        <dbReference type="Pfam" id="PF01266"/>
    </source>
</evidence>
<keyword evidence="6" id="KW-1185">Reference proteome</keyword>
<dbReference type="Pfam" id="PF01266">
    <property type="entry name" value="DAO"/>
    <property type="match status" value="1"/>
</dbReference>
<dbReference type="SUPFAM" id="SSF51905">
    <property type="entry name" value="FAD/NAD(P)-binding domain"/>
    <property type="match status" value="1"/>
</dbReference>
<dbReference type="Gramene" id="Mp4g23590.1">
    <property type="protein sequence ID" value="Mp4g23590.1.cds"/>
    <property type="gene ID" value="Mp4g23590"/>
</dbReference>
<organism evidence="5 6">
    <name type="scientific">Marchantia polymorpha</name>
    <name type="common">Common liverwort</name>
    <name type="synonym">Marchantia aquatica</name>
    <dbReference type="NCBI Taxonomy" id="3197"/>
    <lineage>
        <taxon>Eukaryota</taxon>
        <taxon>Viridiplantae</taxon>
        <taxon>Streptophyta</taxon>
        <taxon>Embryophyta</taxon>
        <taxon>Marchantiophyta</taxon>
        <taxon>Marchantiopsida</taxon>
        <taxon>Marchantiidae</taxon>
        <taxon>Marchantiales</taxon>
        <taxon>Marchantiaceae</taxon>
        <taxon>Marchantia</taxon>
    </lineage>
</organism>
<evidence type="ECO:0000256" key="3">
    <source>
        <dbReference type="ARBA" id="ARBA00046185"/>
    </source>
</evidence>
<feature type="domain" description="FAD dependent oxidoreductase" evidence="4">
    <location>
        <begin position="63"/>
        <end position="447"/>
    </location>
</feature>
<evidence type="ECO:0000256" key="2">
    <source>
        <dbReference type="ARBA" id="ARBA00039785"/>
    </source>
</evidence>
<dbReference type="GO" id="GO:0005737">
    <property type="term" value="C:cytoplasm"/>
    <property type="evidence" value="ECO:0000318"/>
    <property type="project" value="GO_Central"/>
</dbReference>